<sequence>MPIDRHILLLPGGLRAGSVNETVLRTAAAVALVTEGVATTYYTGLAELPHYNPDLDTDPLPEPVAALRAAVGAVDALLICTPEYAGTLPGAFKNLLDWTVGGTEIAEKPAAWINAAGTGRGLGAEAALGTVLRHAGASVVEAACVRVPLARADVGPDGLVADPLVRDRIGEALLRLAASA</sequence>
<evidence type="ECO:0000313" key="2">
    <source>
        <dbReference type="EMBL" id="GAA1415591.1"/>
    </source>
</evidence>
<dbReference type="PANTHER" id="PTHR30543:SF21">
    <property type="entry name" value="NAD(P)H-DEPENDENT FMN REDUCTASE LOT6"/>
    <property type="match status" value="1"/>
</dbReference>
<dbReference type="InterPro" id="IPR029039">
    <property type="entry name" value="Flavoprotein-like_sf"/>
</dbReference>
<accession>A0ABN1YP36</accession>
<evidence type="ECO:0000313" key="3">
    <source>
        <dbReference type="Proteomes" id="UP001499863"/>
    </source>
</evidence>
<dbReference type="Pfam" id="PF03358">
    <property type="entry name" value="FMN_red"/>
    <property type="match status" value="1"/>
</dbReference>
<dbReference type="SUPFAM" id="SSF52218">
    <property type="entry name" value="Flavoproteins"/>
    <property type="match status" value="1"/>
</dbReference>
<feature type="domain" description="NADPH-dependent FMN reductase-like" evidence="1">
    <location>
        <begin position="7"/>
        <end position="147"/>
    </location>
</feature>
<dbReference type="InterPro" id="IPR005025">
    <property type="entry name" value="FMN_Rdtase-like_dom"/>
</dbReference>
<organism evidence="2 3">
    <name type="scientific">Kitasatospora putterlickiae</name>
    <dbReference type="NCBI Taxonomy" id="221725"/>
    <lineage>
        <taxon>Bacteria</taxon>
        <taxon>Bacillati</taxon>
        <taxon>Actinomycetota</taxon>
        <taxon>Actinomycetes</taxon>
        <taxon>Kitasatosporales</taxon>
        <taxon>Streptomycetaceae</taxon>
        <taxon>Kitasatospora</taxon>
    </lineage>
</organism>
<comment type="caution">
    <text evidence="2">The sequence shown here is derived from an EMBL/GenBank/DDBJ whole genome shotgun (WGS) entry which is preliminary data.</text>
</comment>
<dbReference type="RefSeq" id="WP_344345689.1">
    <property type="nucleotide sequence ID" value="NZ_BAAAKJ010000524.1"/>
</dbReference>
<reference evidence="2 3" key="1">
    <citation type="journal article" date="2019" name="Int. J. Syst. Evol. Microbiol.">
        <title>The Global Catalogue of Microorganisms (GCM) 10K type strain sequencing project: providing services to taxonomists for standard genome sequencing and annotation.</title>
        <authorList>
            <consortium name="The Broad Institute Genomics Platform"/>
            <consortium name="The Broad Institute Genome Sequencing Center for Infectious Disease"/>
            <person name="Wu L."/>
            <person name="Ma J."/>
        </authorList>
    </citation>
    <scope>NUCLEOTIDE SEQUENCE [LARGE SCALE GENOMIC DNA]</scope>
    <source>
        <strain evidence="2 3">JCM 12393</strain>
    </source>
</reference>
<name>A0ABN1YP36_9ACTN</name>
<dbReference type="Proteomes" id="UP001499863">
    <property type="component" value="Unassembled WGS sequence"/>
</dbReference>
<protein>
    <submittedName>
        <fullName evidence="2">NADPH-dependent FMN reductase</fullName>
    </submittedName>
</protein>
<dbReference type="EMBL" id="BAAAKJ010000524">
    <property type="protein sequence ID" value="GAA1415591.1"/>
    <property type="molecule type" value="Genomic_DNA"/>
</dbReference>
<dbReference type="Gene3D" id="3.40.50.360">
    <property type="match status" value="1"/>
</dbReference>
<dbReference type="PANTHER" id="PTHR30543">
    <property type="entry name" value="CHROMATE REDUCTASE"/>
    <property type="match status" value="1"/>
</dbReference>
<proteinExistence type="predicted"/>
<dbReference type="InterPro" id="IPR050712">
    <property type="entry name" value="NAD(P)H-dep_reductase"/>
</dbReference>
<keyword evidence="3" id="KW-1185">Reference proteome</keyword>
<evidence type="ECO:0000259" key="1">
    <source>
        <dbReference type="Pfam" id="PF03358"/>
    </source>
</evidence>
<gene>
    <name evidence="2" type="ORF">GCM10009639_69700</name>
</gene>